<dbReference type="InterPro" id="IPR014043">
    <property type="entry name" value="Acyl_transferase_dom"/>
</dbReference>
<dbReference type="SMART" id="SM00827">
    <property type="entry name" value="PKS_AT"/>
    <property type="match status" value="1"/>
</dbReference>
<dbReference type="AlphaFoldDB" id="A0A0F4I6L2"/>
<dbReference type="EMBL" id="JZWV01001692">
    <property type="protein sequence ID" value="KJY17093.1"/>
    <property type="molecule type" value="Genomic_DNA"/>
</dbReference>
<dbReference type="Proteomes" id="UP000033551">
    <property type="component" value="Unassembled WGS sequence"/>
</dbReference>
<proteinExistence type="predicted"/>
<dbReference type="InterPro" id="IPR050091">
    <property type="entry name" value="PKS_NRPS_Biosynth_Enz"/>
</dbReference>
<dbReference type="GO" id="GO:0004312">
    <property type="term" value="F:fatty acid synthase activity"/>
    <property type="evidence" value="ECO:0007669"/>
    <property type="project" value="TreeGrafter"/>
</dbReference>
<feature type="non-terminal residue" evidence="4">
    <location>
        <position position="189"/>
    </location>
</feature>
<feature type="non-terminal residue" evidence="4">
    <location>
        <position position="1"/>
    </location>
</feature>
<evidence type="ECO:0000313" key="4">
    <source>
        <dbReference type="EMBL" id="KJY17093.1"/>
    </source>
</evidence>
<keyword evidence="5" id="KW-1185">Reference proteome</keyword>
<dbReference type="Gene3D" id="3.30.70.3290">
    <property type="match status" value="1"/>
</dbReference>
<dbReference type="GO" id="GO:0006633">
    <property type="term" value="P:fatty acid biosynthetic process"/>
    <property type="evidence" value="ECO:0007669"/>
    <property type="project" value="TreeGrafter"/>
</dbReference>
<protein>
    <recommendedName>
        <fullName evidence="3">Malonyl-CoA:ACP transacylase (MAT) domain-containing protein</fullName>
    </recommendedName>
</protein>
<sequence>AFHSPLMDPMLDEFRAAVESVPFAPPALPVVSTLTGGPVGADEFCSPRYWVRHVREAVRFADAVASLAAEGVGTFLEVGPGGVLTAQAQHLLDDTRVLVPLLRTDRHEHLAVTTALARLHVHGTPVDWAAVHAGRGARRIDLPTYAFQRQDYWLRPAAPAGRRSVIEDWQYEVTWKRLPAPATGPAAGH</sequence>
<accession>A0A0F4I6L2</accession>
<keyword evidence="1" id="KW-0808">Transferase</keyword>
<dbReference type="Gene3D" id="3.40.366.10">
    <property type="entry name" value="Malonyl-Coenzyme A Acyl Carrier Protein, domain 2"/>
    <property type="match status" value="1"/>
</dbReference>
<dbReference type="InterPro" id="IPR016035">
    <property type="entry name" value="Acyl_Trfase/lysoPLipase"/>
</dbReference>
<evidence type="ECO:0000256" key="2">
    <source>
        <dbReference type="ARBA" id="ARBA00023268"/>
    </source>
</evidence>
<keyword evidence="2" id="KW-0511">Multifunctional enzyme</keyword>
<dbReference type="PANTHER" id="PTHR43775:SF51">
    <property type="entry name" value="INACTIVE PHENOLPHTHIOCEROL SYNTHESIS POLYKETIDE SYNTHASE TYPE I PKS1-RELATED"/>
    <property type="match status" value="1"/>
</dbReference>
<dbReference type="Pfam" id="PF00698">
    <property type="entry name" value="Acyl_transf_1"/>
    <property type="match status" value="1"/>
</dbReference>
<feature type="domain" description="Malonyl-CoA:ACP transacylase (MAT)" evidence="3">
    <location>
        <begin position="1"/>
        <end position="106"/>
    </location>
</feature>
<dbReference type="SUPFAM" id="SSF52151">
    <property type="entry name" value="FabD/lysophospholipase-like"/>
    <property type="match status" value="1"/>
</dbReference>
<dbReference type="OrthoDB" id="9778690at2"/>
<evidence type="ECO:0000256" key="1">
    <source>
        <dbReference type="ARBA" id="ARBA00022679"/>
    </source>
</evidence>
<evidence type="ECO:0000259" key="3">
    <source>
        <dbReference type="SMART" id="SM00827"/>
    </source>
</evidence>
<dbReference type="InterPro" id="IPR001227">
    <property type="entry name" value="Ac_transferase_dom_sf"/>
</dbReference>
<gene>
    <name evidence="4" type="ORF">VR44_40145</name>
</gene>
<comment type="caution">
    <text evidence="4">The sequence shown here is derived from an EMBL/GenBank/DDBJ whole genome shotgun (WGS) entry which is preliminary data.</text>
</comment>
<organism evidence="4 5">
    <name type="scientific">Streptomyces katrae</name>
    <dbReference type="NCBI Taxonomy" id="68223"/>
    <lineage>
        <taxon>Bacteria</taxon>
        <taxon>Bacillati</taxon>
        <taxon>Actinomycetota</taxon>
        <taxon>Actinomycetes</taxon>
        <taxon>Kitasatosporales</taxon>
        <taxon>Streptomycetaceae</taxon>
        <taxon>Streptomyces</taxon>
    </lineage>
</organism>
<name>A0A0F4I6L2_9ACTN</name>
<reference evidence="4 5" key="1">
    <citation type="submission" date="2015-02" db="EMBL/GenBank/DDBJ databases">
        <authorList>
            <person name="Ju K.-S."/>
            <person name="Doroghazi J.R."/>
            <person name="Metcalf W."/>
        </authorList>
    </citation>
    <scope>NUCLEOTIDE SEQUENCE [LARGE SCALE GENOMIC DNA]</scope>
    <source>
        <strain evidence="4 5">NRRL ISP-5550</strain>
    </source>
</reference>
<dbReference type="PANTHER" id="PTHR43775">
    <property type="entry name" value="FATTY ACID SYNTHASE"/>
    <property type="match status" value="1"/>
</dbReference>
<evidence type="ECO:0000313" key="5">
    <source>
        <dbReference type="Proteomes" id="UP000033551"/>
    </source>
</evidence>